<reference evidence="1" key="1">
    <citation type="submission" date="2021-06" db="EMBL/GenBank/DDBJ databases">
        <authorList>
            <person name="Kallberg Y."/>
            <person name="Tangrot J."/>
            <person name="Rosling A."/>
        </authorList>
    </citation>
    <scope>NUCLEOTIDE SEQUENCE</scope>
    <source>
        <strain evidence="1">IL203A</strain>
    </source>
</reference>
<gene>
    <name evidence="1" type="ORF">DHETER_LOCUS4939</name>
</gene>
<proteinExistence type="predicted"/>
<dbReference type="EMBL" id="CAJVPU010005191">
    <property type="protein sequence ID" value="CAG8544187.1"/>
    <property type="molecule type" value="Genomic_DNA"/>
</dbReference>
<organism evidence="1 2">
    <name type="scientific">Dentiscutata heterogama</name>
    <dbReference type="NCBI Taxonomy" id="1316150"/>
    <lineage>
        <taxon>Eukaryota</taxon>
        <taxon>Fungi</taxon>
        <taxon>Fungi incertae sedis</taxon>
        <taxon>Mucoromycota</taxon>
        <taxon>Glomeromycotina</taxon>
        <taxon>Glomeromycetes</taxon>
        <taxon>Diversisporales</taxon>
        <taxon>Gigasporaceae</taxon>
        <taxon>Dentiscutata</taxon>
    </lineage>
</organism>
<accession>A0ACA9LQ21</accession>
<name>A0ACA9LQ21_9GLOM</name>
<evidence type="ECO:0000313" key="2">
    <source>
        <dbReference type="Proteomes" id="UP000789702"/>
    </source>
</evidence>
<evidence type="ECO:0000313" key="1">
    <source>
        <dbReference type="EMBL" id="CAG8544187.1"/>
    </source>
</evidence>
<keyword evidence="2" id="KW-1185">Reference proteome</keyword>
<comment type="caution">
    <text evidence="1">The sequence shown here is derived from an EMBL/GenBank/DDBJ whole genome shotgun (WGS) entry which is preliminary data.</text>
</comment>
<dbReference type="Proteomes" id="UP000789702">
    <property type="component" value="Unassembled WGS sequence"/>
</dbReference>
<protein>
    <submittedName>
        <fullName evidence="1">13676_t:CDS:1</fullName>
    </submittedName>
</protein>
<sequence length="176" mass="21114">EYTSENFDAKAIKTLTDWDEKNKDVDTTFFVDDNKIKRDEIEEWHKIQSNNPNNWKVIFYEDLIPTYKILTKSQQSEIESILSDKYRIVFNGKTLLHQDDQTTITIKFPGPLVDDKCQIYGCLVKKNELEGWEKIPNVMIRFDNINRYSCRAIIHKSSKTRYIIYSYHHIYIYDER</sequence>
<feature type="non-terminal residue" evidence="1">
    <location>
        <position position="1"/>
    </location>
</feature>